<name>A0A9W6L649_9PSEU</name>
<accession>A0A9W6L649</accession>
<gene>
    <name evidence="6" type="ORF">GCM10017577_55040</name>
</gene>
<dbReference type="InterPro" id="IPR006336">
    <property type="entry name" value="GCS2"/>
</dbReference>
<dbReference type="EMBL" id="BSFQ01000031">
    <property type="protein sequence ID" value="GLL14357.1"/>
    <property type="molecule type" value="Genomic_DNA"/>
</dbReference>
<dbReference type="InterPro" id="IPR011793">
    <property type="entry name" value="YbdK"/>
</dbReference>
<keyword evidence="2 5" id="KW-0547">Nucleotide-binding</keyword>
<evidence type="ECO:0000256" key="4">
    <source>
        <dbReference type="ARBA" id="ARBA00048819"/>
    </source>
</evidence>
<dbReference type="GO" id="GO:0042398">
    <property type="term" value="P:modified amino acid biosynthetic process"/>
    <property type="evidence" value="ECO:0007669"/>
    <property type="project" value="InterPro"/>
</dbReference>
<reference evidence="6" key="2">
    <citation type="submission" date="2023-01" db="EMBL/GenBank/DDBJ databases">
        <authorList>
            <person name="Sun Q."/>
            <person name="Evtushenko L."/>
        </authorList>
    </citation>
    <scope>NUCLEOTIDE SEQUENCE</scope>
    <source>
        <strain evidence="6">VKM Ac-1069</strain>
    </source>
</reference>
<keyword evidence="3 5" id="KW-0067">ATP-binding</keyword>
<dbReference type="PANTHER" id="PTHR36510">
    <property type="entry name" value="GLUTAMATE--CYSTEINE LIGASE 2-RELATED"/>
    <property type="match status" value="1"/>
</dbReference>
<comment type="catalytic activity">
    <reaction evidence="4 5">
        <text>L-cysteine + L-glutamate + ATP = gamma-L-glutamyl-L-cysteine + ADP + phosphate + H(+)</text>
        <dbReference type="Rhea" id="RHEA:13285"/>
        <dbReference type="ChEBI" id="CHEBI:15378"/>
        <dbReference type="ChEBI" id="CHEBI:29985"/>
        <dbReference type="ChEBI" id="CHEBI:30616"/>
        <dbReference type="ChEBI" id="CHEBI:35235"/>
        <dbReference type="ChEBI" id="CHEBI:43474"/>
        <dbReference type="ChEBI" id="CHEBI:58173"/>
        <dbReference type="ChEBI" id="CHEBI:456216"/>
        <dbReference type="EC" id="6.3.2.2"/>
    </reaction>
</comment>
<evidence type="ECO:0000256" key="1">
    <source>
        <dbReference type="ARBA" id="ARBA00022598"/>
    </source>
</evidence>
<sequence>MRTLGVEEEFLLVDPDSGEPRAVGSTVLRRAGEGELTAELQAEQVETATDPVRDLGDLLGEIHVRRAEAARAARAAGVEAVPLATPPVAADAHVSPSPRYRAMVERFGRTGRQQLTCACHVHVAVDSAEEAVGALDRIRPWLAVLIALSVNSPFWSGADTGYAGFRSQVWGRWPSAGPTGPYGSAAAYRELTEALLGTDTLLDEGMLYFDARLSHQHPTLEVRVADVCREPADAVLVAALTRALVETAAREWAVGVPADPVRTEVLRLAAWRASRSGLDDDLLDPRTWRPAPAADVVRALVDHVRPALDDAGDLDTVGELWHALAARRPGATHQRRAFEKGGDLRAVVLDALAARD</sequence>
<dbReference type="Pfam" id="PF04107">
    <property type="entry name" value="GCS2"/>
    <property type="match status" value="1"/>
</dbReference>
<comment type="caution">
    <text evidence="6">The sequence shown here is derived from an EMBL/GenBank/DDBJ whole genome shotgun (WGS) entry which is preliminary data.</text>
</comment>
<dbReference type="NCBIfam" id="TIGR02050">
    <property type="entry name" value="gshA_cyan_rel"/>
    <property type="match status" value="1"/>
</dbReference>
<evidence type="ECO:0000256" key="3">
    <source>
        <dbReference type="ARBA" id="ARBA00022840"/>
    </source>
</evidence>
<dbReference type="Gene3D" id="3.30.590.20">
    <property type="match status" value="1"/>
</dbReference>
<evidence type="ECO:0000256" key="2">
    <source>
        <dbReference type="ARBA" id="ARBA00022741"/>
    </source>
</evidence>
<protein>
    <recommendedName>
        <fullName evidence="5">Putative glutamate--cysteine ligase 2</fullName>
        <ecNumber evidence="5">6.3.2.2</ecNumber>
    </recommendedName>
    <alternativeName>
        <fullName evidence="5">Gamma-glutamylcysteine synthetase 2</fullName>
        <shortName evidence="5">GCS 2</shortName>
        <shortName evidence="5">Gamma-GCS 2</shortName>
    </alternativeName>
</protein>
<dbReference type="InterPro" id="IPR050141">
    <property type="entry name" value="GCL_type2/YbdK_subfam"/>
</dbReference>
<evidence type="ECO:0000313" key="7">
    <source>
        <dbReference type="Proteomes" id="UP001143463"/>
    </source>
</evidence>
<keyword evidence="1 5" id="KW-0436">Ligase</keyword>
<dbReference type="SUPFAM" id="SSF55931">
    <property type="entry name" value="Glutamine synthetase/guanido kinase"/>
    <property type="match status" value="1"/>
</dbReference>
<dbReference type="InterPro" id="IPR014746">
    <property type="entry name" value="Gln_synth/guanido_kin_cat_dom"/>
</dbReference>
<comment type="similarity">
    <text evidence="5">Belongs to the glutamate--cysteine ligase type 2 family. YbdK subfamily.</text>
</comment>
<dbReference type="EC" id="6.3.2.2" evidence="5"/>
<dbReference type="GO" id="GO:0005524">
    <property type="term" value="F:ATP binding"/>
    <property type="evidence" value="ECO:0007669"/>
    <property type="project" value="UniProtKB-KW"/>
</dbReference>
<dbReference type="PANTHER" id="PTHR36510:SF1">
    <property type="entry name" value="GLUTAMATE--CYSTEINE LIGASE 2-RELATED"/>
    <property type="match status" value="1"/>
</dbReference>
<proteinExistence type="inferred from homology"/>
<dbReference type="NCBIfam" id="NF010041">
    <property type="entry name" value="PRK13517.1-1"/>
    <property type="match status" value="1"/>
</dbReference>
<dbReference type="AlphaFoldDB" id="A0A9W6L649"/>
<reference evidence="6" key="1">
    <citation type="journal article" date="2014" name="Int. J. Syst. Evol. Microbiol.">
        <title>Complete genome sequence of Corynebacterium casei LMG S-19264T (=DSM 44701T), isolated from a smear-ripened cheese.</title>
        <authorList>
            <consortium name="US DOE Joint Genome Institute (JGI-PGF)"/>
            <person name="Walter F."/>
            <person name="Albersmeier A."/>
            <person name="Kalinowski J."/>
            <person name="Ruckert C."/>
        </authorList>
    </citation>
    <scope>NUCLEOTIDE SEQUENCE</scope>
    <source>
        <strain evidence="6">VKM Ac-1069</strain>
    </source>
</reference>
<keyword evidence="7" id="KW-1185">Reference proteome</keyword>
<dbReference type="GO" id="GO:0004357">
    <property type="term" value="F:glutamate-cysteine ligase activity"/>
    <property type="evidence" value="ECO:0007669"/>
    <property type="project" value="UniProtKB-EC"/>
</dbReference>
<dbReference type="HAMAP" id="MF_01609">
    <property type="entry name" value="Glu_cys_ligase_2"/>
    <property type="match status" value="1"/>
</dbReference>
<comment type="function">
    <text evidence="5">ATP-dependent carboxylate-amine ligase which exhibits weak glutamate--cysteine ligase activity.</text>
</comment>
<dbReference type="Proteomes" id="UP001143463">
    <property type="component" value="Unassembled WGS sequence"/>
</dbReference>
<evidence type="ECO:0000313" key="6">
    <source>
        <dbReference type="EMBL" id="GLL14357.1"/>
    </source>
</evidence>
<organism evidence="6 7">
    <name type="scientific">Pseudonocardia halophobica</name>
    <dbReference type="NCBI Taxonomy" id="29401"/>
    <lineage>
        <taxon>Bacteria</taxon>
        <taxon>Bacillati</taxon>
        <taxon>Actinomycetota</taxon>
        <taxon>Actinomycetes</taxon>
        <taxon>Pseudonocardiales</taxon>
        <taxon>Pseudonocardiaceae</taxon>
        <taxon>Pseudonocardia</taxon>
    </lineage>
</organism>
<evidence type="ECO:0000256" key="5">
    <source>
        <dbReference type="HAMAP-Rule" id="MF_01609"/>
    </source>
</evidence>